<dbReference type="AlphaFoldDB" id="A0A1B6GVY3"/>
<evidence type="ECO:0000256" key="2">
    <source>
        <dbReference type="ARBA" id="ARBA00023043"/>
    </source>
</evidence>
<keyword evidence="2" id="KW-0040">ANK repeat</keyword>
<evidence type="ECO:0000256" key="1">
    <source>
        <dbReference type="ARBA" id="ARBA00022737"/>
    </source>
</evidence>
<name>A0A1B6GVY3_9HEMI</name>
<dbReference type="EMBL" id="GECZ01003161">
    <property type="protein sequence ID" value="JAS66608.1"/>
    <property type="molecule type" value="Transcribed_RNA"/>
</dbReference>
<gene>
    <name evidence="4" type="ORF">g.49493</name>
</gene>
<feature type="non-terminal residue" evidence="4">
    <location>
        <position position="1"/>
    </location>
</feature>
<dbReference type="InterPro" id="IPR058889">
    <property type="entry name" value="WHD_SOWAHA-C"/>
</dbReference>
<feature type="non-terminal residue" evidence="4">
    <location>
        <position position="147"/>
    </location>
</feature>
<dbReference type="Pfam" id="PF25877">
    <property type="entry name" value="WHD_SOWAH"/>
    <property type="match status" value="1"/>
</dbReference>
<protein>
    <recommendedName>
        <fullName evidence="3">SOWAHA-C winged helix-turn-helix domain-containing protein</fullName>
    </recommendedName>
</protein>
<accession>A0A1B6GVY3</accession>
<feature type="domain" description="SOWAHA-C winged helix-turn-helix" evidence="3">
    <location>
        <begin position="1"/>
        <end position="52"/>
    </location>
</feature>
<organism evidence="4">
    <name type="scientific">Cuerna arida</name>
    <dbReference type="NCBI Taxonomy" id="1464854"/>
    <lineage>
        <taxon>Eukaryota</taxon>
        <taxon>Metazoa</taxon>
        <taxon>Ecdysozoa</taxon>
        <taxon>Arthropoda</taxon>
        <taxon>Hexapoda</taxon>
        <taxon>Insecta</taxon>
        <taxon>Pterygota</taxon>
        <taxon>Neoptera</taxon>
        <taxon>Paraneoptera</taxon>
        <taxon>Hemiptera</taxon>
        <taxon>Auchenorrhyncha</taxon>
        <taxon>Membracoidea</taxon>
        <taxon>Cicadellidae</taxon>
        <taxon>Cicadellinae</taxon>
        <taxon>Proconiini</taxon>
        <taxon>Cuerna</taxon>
    </lineage>
</organism>
<evidence type="ECO:0000259" key="3">
    <source>
        <dbReference type="Pfam" id="PF25877"/>
    </source>
</evidence>
<proteinExistence type="predicted"/>
<dbReference type="PANTHER" id="PTHR14491:SF7">
    <property type="entry name" value="SOSONDOWAH, ISOFORM G"/>
    <property type="match status" value="1"/>
</dbReference>
<evidence type="ECO:0000313" key="4">
    <source>
        <dbReference type="EMBL" id="JAS66608.1"/>
    </source>
</evidence>
<reference evidence="4" key="1">
    <citation type="submission" date="2015-11" db="EMBL/GenBank/DDBJ databases">
        <title>De novo transcriptome assembly of four potential Pierce s Disease insect vectors from Arizona vineyards.</title>
        <authorList>
            <person name="Tassone E.E."/>
        </authorList>
    </citation>
    <scope>NUCLEOTIDE SEQUENCE</scope>
</reference>
<dbReference type="PANTHER" id="PTHR14491">
    <property type="entry name" value="SOSONDOWAH, ISOFORM G"/>
    <property type="match status" value="1"/>
</dbReference>
<sequence>VKHFRKHLIDPETKDEARRQFKTNVNFLATTRVENDEKFIILRPQFFEDANRVSPCTAQVHSSSETSNLDETISDFEKSDQLSVSVKERTQKFNRLASQTDILSSIQPRRLSERMGLDEDDGIPMVPVESKLVREWIVKMALGDYQA</sequence>
<keyword evidence="1" id="KW-0677">Repeat</keyword>